<evidence type="ECO:0000256" key="4">
    <source>
        <dbReference type="ARBA" id="ARBA00022968"/>
    </source>
</evidence>
<dbReference type="Proteomes" id="UP000504603">
    <property type="component" value="Unplaced"/>
</dbReference>
<dbReference type="GO" id="GO:0005794">
    <property type="term" value="C:Golgi apparatus"/>
    <property type="evidence" value="ECO:0007669"/>
    <property type="project" value="TreeGrafter"/>
</dbReference>
<dbReference type="Pfam" id="PF14416">
    <property type="entry name" value="PMR5N"/>
    <property type="match status" value="1"/>
</dbReference>
<dbReference type="KEGG" id="mcha:111018341"/>
<comment type="similarity">
    <text evidence="2">Belongs to the PC-esterase family. TBL subfamily.</text>
</comment>
<keyword evidence="3 7" id="KW-0812">Transmembrane</keyword>
<feature type="domain" description="Trichome birefringence-like N-terminal" evidence="9">
    <location>
        <begin position="70"/>
        <end position="123"/>
    </location>
</feature>
<dbReference type="Pfam" id="PF13839">
    <property type="entry name" value="PC-Esterase"/>
    <property type="match status" value="1"/>
</dbReference>
<dbReference type="GO" id="GO:0016020">
    <property type="term" value="C:membrane"/>
    <property type="evidence" value="ECO:0007669"/>
    <property type="project" value="UniProtKB-SubCell"/>
</dbReference>
<evidence type="ECO:0000313" key="10">
    <source>
        <dbReference type="Proteomes" id="UP000504603"/>
    </source>
</evidence>
<organism evidence="10 11">
    <name type="scientific">Momordica charantia</name>
    <name type="common">Bitter gourd</name>
    <name type="synonym">Balsam pear</name>
    <dbReference type="NCBI Taxonomy" id="3673"/>
    <lineage>
        <taxon>Eukaryota</taxon>
        <taxon>Viridiplantae</taxon>
        <taxon>Streptophyta</taxon>
        <taxon>Embryophyta</taxon>
        <taxon>Tracheophyta</taxon>
        <taxon>Spermatophyta</taxon>
        <taxon>Magnoliopsida</taxon>
        <taxon>eudicotyledons</taxon>
        <taxon>Gunneridae</taxon>
        <taxon>Pentapetalae</taxon>
        <taxon>rosids</taxon>
        <taxon>fabids</taxon>
        <taxon>Cucurbitales</taxon>
        <taxon>Cucurbitaceae</taxon>
        <taxon>Momordiceae</taxon>
        <taxon>Momordica</taxon>
    </lineage>
</organism>
<dbReference type="InterPro" id="IPR029962">
    <property type="entry name" value="TBL"/>
</dbReference>
<dbReference type="OrthoDB" id="630188at2759"/>
<feature type="transmembrane region" description="Helical" evidence="7">
    <location>
        <begin position="12"/>
        <end position="32"/>
    </location>
</feature>
<dbReference type="InterPro" id="IPR025846">
    <property type="entry name" value="TBL_N"/>
</dbReference>
<dbReference type="GO" id="GO:0016413">
    <property type="term" value="F:O-acetyltransferase activity"/>
    <property type="evidence" value="ECO:0007669"/>
    <property type="project" value="InterPro"/>
</dbReference>
<name>A0A6J1D7H5_MOMCH</name>
<evidence type="ECO:0000259" key="8">
    <source>
        <dbReference type="Pfam" id="PF13839"/>
    </source>
</evidence>
<sequence length="416" mass="48526">MKSHHHGQRPLLWPLLATTAIVSFFFFFFSSLRPPNPFLVLRPGLVGLQSVHDPPPLVHPQPQQSEQRLSCDLFKGHWVSEPRGPRMYTNWSCSSIPDSKNCFRHGRKDTGFLDWRWKPQDCDLPRFDPVAFHNLLRGKKLAFIGDSVARNHMDSLLCLLSQEETPQDVYKDIEDRFRTWYFPKSELTIMMLWSKFLVTGEERVVNGTGNGIFDLKFDKVDDAWAKHLPNMDYVIVSSAHWFFRVLYLHEGSHMIGCIYCHDKNIKNYDPDFALKMAIRAAFKHINDCKKCGKLVTILRTFSPAHFENGVWNTGGYCNRTGPSSVKEIDLERYDWKVRKVQIEETKMARREGMRRFEMIDVTMSMMMRPDGHPNGFWGNQWMKGYNDCVHWCLPGPIDAWNDFLMALVTQHPDFDS</sequence>
<protein>
    <submittedName>
        <fullName evidence="11">Protein ALTERED XYLOGLUCAN 4-like</fullName>
    </submittedName>
</protein>
<dbReference type="GeneID" id="111018341"/>
<keyword evidence="4" id="KW-0735">Signal-anchor</keyword>
<comment type="subcellular location">
    <subcellularLocation>
        <location evidence="1">Membrane</location>
        <topology evidence="1">Single-pass membrane protein</topology>
    </subcellularLocation>
</comment>
<evidence type="ECO:0000256" key="3">
    <source>
        <dbReference type="ARBA" id="ARBA00022692"/>
    </source>
</evidence>
<feature type="domain" description="Trichome birefringence-like C-terminal" evidence="8">
    <location>
        <begin position="124"/>
        <end position="406"/>
    </location>
</feature>
<accession>A0A6J1D7H5</accession>
<dbReference type="PANTHER" id="PTHR32285:SF28">
    <property type="entry name" value="XYLOGLUCAN O-ACETYLTRANSFERASE 2"/>
    <property type="match status" value="1"/>
</dbReference>
<reference evidence="11" key="1">
    <citation type="submission" date="2025-08" db="UniProtKB">
        <authorList>
            <consortium name="RefSeq"/>
        </authorList>
    </citation>
    <scope>IDENTIFICATION</scope>
    <source>
        <strain evidence="11">OHB3-1</strain>
    </source>
</reference>
<gene>
    <name evidence="11" type="primary">LOC111018341</name>
</gene>
<evidence type="ECO:0000256" key="2">
    <source>
        <dbReference type="ARBA" id="ARBA00007727"/>
    </source>
</evidence>
<evidence type="ECO:0000256" key="6">
    <source>
        <dbReference type="ARBA" id="ARBA00023136"/>
    </source>
</evidence>
<dbReference type="AlphaFoldDB" id="A0A6J1D7H5"/>
<evidence type="ECO:0000313" key="11">
    <source>
        <dbReference type="RefSeq" id="XP_022150075.1"/>
    </source>
</evidence>
<evidence type="ECO:0000256" key="1">
    <source>
        <dbReference type="ARBA" id="ARBA00004167"/>
    </source>
</evidence>
<evidence type="ECO:0000259" key="9">
    <source>
        <dbReference type="Pfam" id="PF14416"/>
    </source>
</evidence>
<evidence type="ECO:0000256" key="7">
    <source>
        <dbReference type="SAM" id="Phobius"/>
    </source>
</evidence>
<evidence type="ECO:0000256" key="5">
    <source>
        <dbReference type="ARBA" id="ARBA00022989"/>
    </source>
</evidence>
<proteinExistence type="inferred from homology"/>
<dbReference type="RefSeq" id="XP_022150075.1">
    <property type="nucleotide sequence ID" value="XM_022294383.1"/>
</dbReference>
<keyword evidence="5 7" id="KW-1133">Transmembrane helix</keyword>
<keyword evidence="6 7" id="KW-0472">Membrane</keyword>
<keyword evidence="10" id="KW-1185">Reference proteome</keyword>
<dbReference type="InterPro" id="IPR026057">
    <property type="entry name" value="TBL_C"/>
</dbReference>
<dbReference type="PANTHER" id="PTHR32285">
    <property type="entry name" value="PROTEIN TRICHOME BIREFRINGENCE-LIKE 9-RELATED"/>
    <property type="match status" value="1"/>
</dbReference>